<name>A0A7J5UUD0_9MICO</name>
<dbReference type="Pfam" id="PF13561">
    <property type="entry name" value="adh_short_C2"/>
    <property type="match status" value="1"/>
</dbReference>
<dbReference type="OrthoDB" id="517007at2"/>
<dbReference type="RefSeq" id="WP_152202330.1">
    <property type="nucleotide sequence ID" value="NZ_VUKF01000013.1"/>
</dbReference>
<accession>A0A7J5UUD0</accession>
<comment type="similarity">
    <text evidence="1">Belongs to the short-chain dehydrogenases/reductases (SDR) family.</text>
</comment>
<evidence type="ECO:0000313" key="3">
    <source>
        <dbReference type="EMBL" id="KAE8765882.1"/>
    </source>
</evidence>
<dbReference type="PRINTS" id="PR00081">
    <property type="entry name" value="GDHRDH"/>
</dbReference>
<dbReference type="AlphaFoldDB" id="A0A7J5UUD0"/>
<evidence type="ECO:0000256" key="2">
    <source>
        <dbReference type="ARBA" id="ARBA00023002"/>
    </source>
</evidence>
<dbReference type="CDD" id="cd05233">
    <property type="entry name" value="SDR_c"/>
    <property type="match status" value="1"/>
</dbReference>
<protein>
    <submittedName>
        <fullName evidence="3">SDR family oxidoreductase</fullName>
    </submittedName>
</protein>
<dbReference type="PANTHER" id="PTHR24321:SF8">
    <property type="entry name" value="ESTRADIOL 17-BETA-DEHYDROGENASE 8-RELATED"/>
    <property type="match status" value="1"/>
</dbReference>
<sequence>MVAARDRFRGRSALVTGAGGDIGSAVAARLAAEGAKVTLVDRDRDALDGVAAAITRGGGDVRPYPADVAVEDEVAQAVAAAVTFGGGLDCVFNNAGVTGPVAPVTELDLAAVARVLQVNVLGALAVAKHTLPHLKAGGVLVQTGSTASVAGAPHLAPYVMSKHALLGLTRAAAKEVAGRGVRVCAISPGPVQGRMMAGIDGGRERAGTEPPPNPLALDGGRYARVGEVVDAVLFLLSDDASFVSGSALVVDGGRLA</sequence>
<keyword evidence="4" id="KW-1185">Reference proteome</keyword>
<dbReference type="FunFam" id="3.40.50.720:FF:000084">
    <property type="entry name" value="Short-chain dehydrogenase reductase"/>
    <property type="match status" value="1"/>
</dbReference>
<dbReference type="InterPro" id="IPR020904">
    <property type="entry name" value="Sc_DH/Rdtase_CS"/>
</dbReference>
<evidence type="ECO:0000313" key="4">
    <source>
        <dbReference type="Proteomes" id="UP000451860"/>
    </source>
</evidence>
<dbReference type="InterPro" id="IPR002347">
    <property type="entry name" value="SDR_fam"/>
</dbReference>
<organism evidence="3 4">
    <name type="scientific">Georgenia thermotolerans</name>
    <dbReference type="NCBI Taxonomy" id="527326"/>
    <lineage>
        <taxon>Bacteria</taxon>
        <taxon>Bacillati</taxon>
        <taxon>Actinomycetota</taxon>
        <taxon>Actinomycetes</taxon>
        <taxon>Micrococcales</taxon>
        <taxon>Bogoriellaceae</taxon>
        <taxon>Georgenia</taxon>
    </lineage>
</organism>
<dbReference type="GO" id="GO:0016491">
    <property type="term" value="F:oxidoreductase activity"/>
    <property type="evidence" value="ECO:0007669"/>
    <property type="project" value="UniProtKB-KW"/>
</dbReference>
<dbReference type="Gene3D" id="3.40.50.720">
    <property type="entry name" value="NAD(P)-binding Rossmann-like Domain"/>
    <property type="match status" value="1"/>
</dbReference>
<gene>
    <name evidence="3" type="ORF">GB883_01235</name>
</gene>
<dbReference type="SUPFAM" id="SSF51735">
    <property type="entry name" value="NAD(P)-binding Rossmann-fold domains"/>
    <property type="match status" value="1"/>
</dbReference>
<reference evidence="3 4" key="1">
    <citation type="submission" date="2019-10" db="EMBL/GenBank/DDBJ databases">
        <title>Georgenia wutianyii sp. nov. and Georgenia yuyongxinii sp. nov. isolated from plateau pika (Ochotona curzoniae) in the Qinghai-Tibet plateau of China.</title>
        <authorList>
            <person name="Tian Z."/>
        </authorList>
    </citation>
    <scope>NUCLEOTIDE SEQUENCE [LARGE SCALE GENOMIC DNA]</scope>
    <source>
        <strain evidence="3 4">DSM 21501</strain>
    </source>
</reference>
<dbReference type="PROSITE" id="PS00061">
    <property type="entry name" value="ADH_SHORT"/>
    <property type="match status" value="1"/>
</dbReference>
<proteinExistence type="inferred from homology"/>
<keyword evidence="2" id="KW-0560">Oxidoreductase</keyword>
<dbReference type="EMBL" id="WHJE01000003">
    <property type="protein sequence ID" value="KAE8765882.1"/>
    <property type="molecule type" value="Genomic_DNA"/>
</dbReference>
<dbReference type="PANTHER" id="PTHR24321">
    <property type="entry name" value="DEHYDROGENASES, SHORT CHAIN"/>
    <property type="match status" value="1"/>
</dbReference>
<evidence type="ECO:0000256" key="1">
    <source>
        <dbReference type="ARBA" id="ARBA00006484"/>
    </source>
</evidence>
<dbReference type="PRINTS" id="PR00080">
    <property type="entry name" value="SDRFAMILY"/>
</dbReference>
<dbReference type="InterPro" id="IPR036291">
    <property type="entry name" value="NAD(P)-bd_dom_sf"/>
</dbReference>
<dbReference type="Proteomes" id="UP000451860">
    <property type="component" value="Unassembled WGS sequence"/>
</dbReference>
<comment type="caution">
    <text evidence="3">The sequence shown here is derived from an EMBL/GenBank/DDBJ whole genome shotgun (WGS) entry which is preliminary data.</text>
</comment>